<comment type="subcellular location">
    <subcellularLocation>
        <location evidence="2">Cytoplasm</location>
    </subcellularLocation>
</comment>
<keyword evidence="14 20" id="KW-0175">Coiled coil</keyword>
<evidence type="ECO:0000313" key="24">
    <source>
        <dbReference type="Proteomes" id="UP001046870"/>
    </source>
</evidence>
<evidence type="ECO:0000256" key="8">
    <source>
        <dbReference type="ARBA" id="ARBA00022679"/>
    </source>
</evidence>
<dbReference type="Pfam" id="PF13923">
    <property type="entry name" value="zf-C3HC4_2"/>
    <property type="match status" value="1"/>
</dbReference>
<evidence type="ECO:0000256" key="17">
    <source>
        <dbReference type="ARBA" id="ARBA00079756"/>
    </source>
</evidence>
<proteinExistence type="predicted"/>
<evidence type="ECO:0000256" key="21">
    <source>
        <dbReference type="SAM" id="MobiDB-lite"/>
    </source>
</evidence>
<organism evidence="23 24">
    <name type="scientific">Megalops atlanticus</name>
    <name type="common">Tarpon</name>
    <name type="synonym">Clupea gigantea</name>
    <dbReference type="NCBI Taxonomy" id="7932"/>
    <lineage>
        <taxon>Eukaryota</taxon>
        <taxon>Metazoa</taxon>
        <taxon>Chordata</taxon>
        <taxon>Craniata</taxon>
        <taxon>Vertebrata</taxon>
        <taxon>Euteleostomi</taxon>
        <taxon>Actinopterygii</taxon>
        <taxon>Neopterygii</taxon>
        <taxon>Teleostei</taxon>
        <taxon>Elopiformes</taxon>
        <taxon>Megalopidae</taxon>
        <taxon>Megalops</taxon>
    </lineage>
</organism>
<dbReference type="GO" id="GO:0005737">
    <property type="term" value="C:cytoplasm"/>
    <property type="evidence" value="ECO:0007669"/>
    <property type="project" value="UniProtKB-SubCell"/>
</dbReference>
<keyword evidence="13" id="KW-0832">Ubl conjugation</keyword>
<comment type="catalytic activity">
    <reaction evidence="1">
        <text>S-ubiquitinyl-[E2 ubiquitin-conjugating enzyme]-L-cysteine + [acceptor protein]-L-lysine = [E2 ubiquitin-conjugating enzyme]-L-cysteine + N(6)-ubiquitinyl-[acceptor protein]-L-lysine.</text>
        <dbReference type="EC" id="2.3.2.27"/>
    </reaction>
</comment>
<evidence type="ECO:0000256" key="6">
    <source>
        <dbReference type="ARBA" id="ARBA00022499"/>
    </source>
</evidence>
<dbReference type="InterPro" id="IPR031824">
    <property type="entry name" value="RNF220_mid"/>
</dbReference>
<dbReference type="EC" id="2.3.2.27" evidence="4"/>
<feature type="compositionally biased region" description="Low complexity" evidence="21">
    <location>
        <begin position="232"/>
        <end position="247"/>
    </location>
</feature>
<dbReference type="PROSITE" id="PS50089">
    <property type="entry name" value="ZF_RING_2"/>
    <property type="match status" value="1"/>
</dbReference>
<keyword evidence="5" id="KW-0963">Cytoplasm</keyword>
<keyword evidence="12" id="KW-0862">Zinc</keyword>
<evidence type="ECO:0000256" key="20">
    <source>
        <dbReference type="SAM" id="Coils"/>
    </source>
</evidence>
<dbReference type="SUPFAM" id="SSF57850">
    <property type="entry name" value="RING/U-box"/>
    <property type="match status" value="1"/>
</dbReference>
<reference evidence="23" key="1">
    <citation type="submission" date="2021-01" db="EMBL/GenBank/DDBJ databases">
        <authorList>
            <person name="Zahm M."/>
            <person name="Roques C."/>
            <person name="Cabau C."/>
            <person name="Klopp C."/>
            <person name="Donnadieu C."/>
            <person name="Jouanno E."/>
            <person name="Lampietro C."/>
            <person name="Louis A."/>
            <person name="Herpin A."/>
            <person name="Echchiki A."/>
            <person name="Berthelot C."/>
            <person name="Parey E."/>
            <person name="Roest-Crollius H."/>
            <person name="Braasch I."/>
            <person name="Postlethwait J."/>
            <person name="Bobe J."/>
            <person name="Montfort J."/>
            <person name="Bouchez O."/>
            <person name="Begum T."/>
            <person name="Mejri S."/>
            <person name="Adams A."/>
            <person name="Chen W.-J."/>
            <person name="Guiguen Y."/>
        </authorList>
    </citation>
    <scope>NUCLEOTIDE SEQUENCE</scope>
    <source>
        <strain evidence="23">YG-15Mar2019-1</strain>
        <tissue evidence="23">Brain</tissue>
    </source>
</reference>
<gene>
    <name evidence="23" type="ORF">MATL_G00237940</name>
</gene>
<dbReference type="InterPro" id="IPR013083">
    <property type="entry name" value="Znf_RING/FYVE/PHD"/>
</dbReference>
<evidence type="ECO:0000256" key="9">
    <source>
        <dbReference type="ARBA" id="ARBA00022723"/>
    </source>
</evidence>
<evidence type="ECO:0000256" key="13">
    <source>
        <dbReference type="ARBA" id="ARBA00022843"/>
    </source>
</evidence>
<evidence type="ECO:0000256" key="11">
    <source>
        <dbReference type="ARBA" id="ARBA00022786"/>
    </source>
</evidence>
<evidence type="ECO:0000256" key="2">
    <source>
        <dbReference type="ARBA" id="ARBA00004496"/>
    </source>
</evidence>
<keyword evidence="11" id="KW-0833">Ubl conjugation pathway</keyword>
<feature type="domain" description="RING-type" evidence="22">
    <location>
        <begin position="291"/>
        <end position="330"/>
    </location>
</feature>
<keyword evidence="9" id="KW-0479">Metal-binding</keyword>
<comment type="caution">
    <text evidence="23">The sequence shown here is derived from an EMBL/GenBank/DDBJ whole genome shotgun (WGS) entry which is preliminary data.</text>
</comment>
<keyword evidence="24" id="KW-1185">Reference proteome</keyword>
<keyword evidence="8" id="KW-0808">Transferase</keyword>
<dbReference type="GO" id="GO:0061630">
    <property type="term" value="F:ubiquitin protein ligase activity"/>
    <property type="evidence" value="ECO:0007669"/>
    <property type="project" value="UniProtKB-EC"/>
</dbReference>
<dbReference type="InterPro" id="IPR052443">
    <property type="entry name" value="E3_ubiq-ligase_RNF220-like"/>
</dbReference>
<evidence type="ECO:0000256" key="14">
    <source>
        <dbReference type="ARBA" id="ARBA00023054"/>
    </source>
</evidence>
<dbReference type="PANTHER" id="PTHR13459">
    <property type="entry name" value="E3 UBIQUITIN-PROTEIN LIGASE RNF220 ISOFORM X1"/>
    <property type="match status" value="1"/>
</dbReference>
<evidence type="ECO:0000256" key="4">
    <source>
        <dbReference type="ARBA" id="ARBA00012483"/>
    </source>
</evidence>
<evidence type="ECO:0000256" key="16">
    <source>
        <dbReference type="ARBA" id="ARBA00067773"/>
    </source>
</evidence>
<evidence type="ECO:0000313" key="23">
    <source>
        <dbReference type="EMBL" id="KAG7456633.1"/>
    </source>
</evidence>
<name>A0A9D3PBQ4_MEGAT</name>
<feature type="coiled-coil region" evidence="20">
    <location>
        <begin position="262"/>
        <end position="289"/>
    </location>
</feature>
<comment type="subunit">
    <text evidence="15">Interacts with SIN3B. Interacts with CTNNB1 (via Armadillo repeats 2-8). Interacts with USP7 (via MATH domain).</text>
</comment>
<dbReference type="AlphaFoldDB" id="A0A9D3PBQ4"/>
<dbReference type="Pfam" id="PF15926">
    <property type="entry name" value="RNF220"/>
    <property type="match status" value="1"/>
</dbReference>
<keyword evidence="7" id="KW-0597">Phosphoprotein</keyword>
<keyword evidence="6" id="KW-1017">Isopeptide bond</keyword>
<evidence type="ECO:0000256" key="19">
    <source>
        <dbReference type="PROSITE-ProRule" id="PRU00175"/>
    </source>
</evidence>
<dbReference type="EMBL" id="JAFDVH010000022">
    <property type="protein sequence ID" value="KAG7456633.1"/>
    <property type="molecule type" value="Genomic_DNA"/>
</dbReference>
<dbReference type="CDD" id="cd16563">
    <property type="entry name" value="RING-HC_RNF220"/>
    <property type="match status" value="1"/>
</dbReference>
<dbReference type="Proteomes" id="UP001046870">
    <property type="component" value="Chromosome 22"/>
</dbReference>
<evidence type="ECO:0000259" key="22">
    <source>
        <dbReference type="PROSITE" id="PS50089"/>
    </source>
</evidence>
<dbReference type="InterPro" id="IPR001841">
    <property type="entry name" value="Znf_RING"/>
</dbReference>
<evidence type="ECO:0000256" key="10">
    <source>
        <dbReference type="ARBA" id="ARBA00022771"/>
    </source>
</evidence>
<evidence type="ECO:0000256" key="7">
    <source>
        <dbReference type="ARBA" id="ARBA00022553"/>
    </source>
</evidence>
<dbReference type="PANTHER" id="PTHR13459:SF1">
    <property type="entry name" value="E3 UBIQUITIN-PROTEIN LIGASE RNF220 ISOFORM X1"/>
    <property type="match status" value="1"/>
</dbReference>
<evidence type="ECO:0000256" key="1">
    <source>
        <dbReference type="ARBA" id="ARBA00000900"/>
    </source>
</evidence>
<keyword evidence="10 19" id="KW-0863">Zinc-finger</keyword>
<evidence type="ECO:0000256" key="15">
    <source>
        <dbReference type="ARBA" id="ARBA00063526"/>
    </source>
</evidence>
<evidence type="ECO:0000256" key="3">
    <source>
        <dbReference type="ARBA" id="ARBA00004906"/>
    </source>
</evidence>
<dbReference type="GO" id="GO:0008270">
    <property type="term" value="F:zinc ion binding"/>
    <property type="evidence" value="ECO:0007669"/>
    <property type="project" value="UniProtKB-KW"/>
</dbReference>
<sequence length="343" mass="38183">MEEERQTNGRRETFLRVRANRQTRLNVDDLCWCRRYAKESVKTAPLPLLNGASVAPCCIQNARIGKMKRRKPEDGQVCPLCSAPLAGTEEEMSRHVEQCLFKREGACGVDDDSADVDGENGAPFEEYEWCGQKRVRATSLLEGGFRGTGFATCSTKENHDSDADLDVDGDDTLEYGKAQYTEADIIPCSGEDQGEAKEREALRGAVLNGGTPSNRITPEFSKWASDEMPSTSNGESSMQDGSSSSSSTQRTCKNSDIEKITEDSTATTLEALKARIRELEKQILRGDRYKCLICMESYTMPLASIQCWHVHCEECWLRTLGNKKLCPQCNTITSPGDLRRVYL</sequence>
<dbReference type="FunFam" id="3.30.40.10:FF:000195">
    <property type="entry name" value="E3 ubiquitin-protein ligase RNF220"/>
    <property type="match status" value="1"/>
</dbReference>
<accession>A0A9D3PBQ4</accession>
<comment type="pathway">
    <text evidence="3">Protein modification; protein ubiquitination.</text>
</comment>
<evidence type="ECO:0000256" key="5">
    <source>
        <dbReference type="ARBA" id="ARBA00022490"/>
    </source>
</evidence>
<dbReference type="Gene3D" id="3.30.40.10">
    <property type="entry name" value="Zinc/RING finger domain, C3HC4 (zinc finger)"/>
    <property type="match status" value="1"/>
</dbReference>
<protein>
    <recommendedName>
        <fullName evidence="16">E3 ubiquitin-protein ligase RNF220</fullName>
        <ecNumber evidence="4">2.3.2.27</ecNumber>
    </recommendedName>
    <alternativeName>
        <fullName evidence="18">RING finger protein 220</fullName>
    </alternativeName>
    <alternativeName>
        <fullName evidence="17">RING-type E3 ubiquitin transferase RNF220</fullName>
    </alternativeName>
</protein>
<dbReference type="GO" id="GO:0006513">
    <property type="term" value="P:protein monoubiquitination"/>
    <property type="evidence" value="ECO:0007669"/>
    <property type="project" value="UniProtKB-ARBA"/>
</dbReference>
<feature type="region of interest" description="Disordered" evidence="21">
    <location>
        <begin position="204"/>
        <end position="259"/>
    </location>
</feature>
<dbReference type="InterPro" id="IPR040178">
    <property type="entry name" value="RNF220_RING"/>
</dbReference>
<dbReference type="OrthoDB" id="6270329at2759"/>
<evidence type="ECO:0000256" key="12">
    <source>
        <dbReference type="ARBA" id="ARBA00022833"/>
    </source>
</evidence>
<evidence type="ECO:0000256" key="18">
    <source>
        <dbReference type="ARBA" id="ARBA00083046"/>
    </source>
</evidence>